<keyword evidence="1" id="KW-0472">Membrane</keyword>
<reference evidence="2 3" key="1">
    <citation type="submission" date="2018-11" db="EMBL/GenBank/DDBJ databases">
        <title>Genomic Encyclopedia of Type Strains, Phase IV (KMG-IV): sequencing the most valuable type-strain genomes for metagenomic binning, comparative biology and taxonomic classification.</title>
        <authorList>
            <person name="Goeker M."/>
        </authorList>
    </citation>
    <scope>NUCLEOTIDE SEQUENCE [LARGE SCALE GENOMIC DNA]</scope>
    <source>
        <strain evidence="2 3">DSM 100316</strain>
    </source>
</reference>
<evidence type="ECO:0008006" key="4">
    <source>
        <dbReference type="Google" id="ProtNLM"/>
    </source>
</evidence>
<keyword evidence="1" id="KW-1133">Transmembrane helix</keyword>
<organism evidence="2 3">
    <name type="scientific">Sinobacterium caligoides</name>
    <dbReference type="NCBI Taxonomy" id="933926"/>
    <lineage>
        <taxon>Bacteria</taxon>
        <taxon>Pseudomonadati</taxon>
        <taxon>Pseudomonadota</taxon>
        <taxon>Gammaproteobacteria</taxon>
        <taxon>Cellvibrionales</taxon>
        <taxon>Spongiibacteraceae</taxon>
        <taxon>Sinobacterium</taxon>
    </lineage>
</organism>
<dbReference type="Gene3D" id="3.30.450.20">
    <property type="entry name" value="PAS domain"/>
    <property type="match status" value="1"/>
</dbReference>
<evidence type="ECO:0000313" key="2">
    <source>
        <dbReference type="EMBL" id="ROS05567.1"/>
    </source>
</evidence>
<accession>A0A3N2E0L3</accession>
<feature type="transmembrane region" description="Helical" evidence="1">
    <location>
        <begin position="12"/>
        <end position="35"/>
    </location>
</feature>
<keyword evidence="3" id="KW-1185">Reference proteome</keyword>
<comment type="caution">
    <text evidence="2">The sequence shown here is derived from an EMBL/GenBank/DDBJ whole genome shotgun (WGS) entry which is preliminary data.</text>
</comment>
<feature type="transmembrane region" description="Helical" evidence="1">
    <location>
        <begin position="607"/>
        <end position="630"/>
    </location>
</feature>
<dbReference type="AlphaFoldDB" id="A0A3N2E0L3"/>
<evidence type="ECO:0000313" key="3">
    <source>
        <dbReference type="Proteomes" id="UP000275394"/>
    </source>
</evidence>
<feature type="transmembrane region" description="Helical" evidence="1">
    <location>
        <begin position="332"/>
        <end position="353"/>
    </location>
</feature>
<sequence length="704" mass="81862">MKIKFARRTKSIVLTLSITATLFTLFYTYMLIALYHEANQHIEQSSRAVNEKVSERIDDMFDKAQNVTLRLNYEMQTITLNKEEIWGKLNNLSVISEGISGIGINFFPYALSESIRLFSPYIYRANDSYKQANVDDYYDYSIKQSFESSGDIFDHNIAQWLPPVYDEISKCDAIKYEVPIVVGGHQLGVGYSNYCIKKIINEINKNDLGNDSYFILMDAKRNILYNSMDTKSIVNIKKLLNSIELTASKTWSKQVRFNGKDSWVHSRKLANTGWYVVTFINKDTHKKLVDDVHEKSAWGEISQYLPLSSLLVLTSILWIVFVISKYDDLKPVHLWCSSFVISAIFTTGTLYIWNQFYSTYTEDTFIQDRVHNKASIRRVKLDYNIETMSHHKSPPIFVPTSLFIQSMEFVTAYNIKISGYVWQQYPIKTTLSPDDINHGVVFPEAETISIKKSYEHKDDKFLIVGWHFEGVFREKFNYDHYPFDQQLVWIRVWHTDFERNVVLTPMLDSYENINPSALPGLEKEFVINGWSIEKTFYGFRTNQYNTNFGMPAHLSKDMRPELYFNISLRRNFIDPFISYLFPVLVVLLMLFGVLVTTSANTDKPERLGFSASSVLSSSSALFFVSLISHVQLRNHVGTSRMIYLEYFFLVSYVMILMVVLNAILFSLPIKVKVIDYRDNLIPKTLYWPVLCGFFFFTTLIIYSN</sequence>
<protein>
    <recommendedName>
        <fullName evidence="4">Cache domain-containing protein</fullName>
    </recommendedName>
</protein>
<dbReference type="CDD" id="cd12912">
    <property type="entry name" value="PDC2_MCP_like"/>
    <property type="match status" value="1"/>
</dbReference>
<feature type="transmembrane region" description="Helical" evidence="1">
    <location>
        <begin position="396"/>
        <end position="415"/>
    </location>
</feature>
<feature type="transmembrane region" description="Helical" evidence="1">
    <location>
        <begin position="304"/>
        <end position="323"/>
    </location>
</feature>
<dbReference type="OrthoDB" id="2489132at2"/>
<name>A0A3N2E0L3_9GAMM</name>
<dbReference type="RefSeq" id="WP_123711464.1">
    <property type="nucleotide sequence ID" value="NZ_RKHR01000003.1"/>
</dbReference>
<gene>
    <name evidence="2" type="ORF">EDC56_1104</name>
</gene>
<proteinExistence type="predicted"/>
<feature type="transmembrane region" description="Helical" evidence="1">
    <location>
        <begin position="576"/>
        <end position="595"/>
    </location>
</feature>
<feature type="transmembrane region" description="Helical" evidence="1">
    <location>
        <begin position="685"/>
        <end position="702"/>
    </location>
</feature>
<feature type="transmembrane region" description="Helical" evidence="1">
    <location>
        <begin position="642"/>
        <end position="665"/>
    </location>
</feature>
<dbReference type="Proteomes" id="UP000275394">
    <property type="component" value="Unassembled WGS sequence"/>
</dbReference>
<evidence type="ECO:0000256" key="1">
    <source>
        <dbReference type="SAM" id="Phobius"/>
    </source>
</evidence>
<dbReference type="EMBL" id="RKHR01000003">
    <property type="protein sequence ID" value="ROS05567.1"/>
    <property type="molecule type" value="Genomic_DNA"/>
</dbReference>
<keyword evidence="1" id="KW-0812">Transmembrane</keyword>